<dbReference type="InterPro" id="IPR019821">
    <property type="entry name" value="Kinesin_motor_CS"/>
</dbReference>
<feature type="region of interest" description="Disordered" evidence="11">
    <location>
        <begin position="2374"/>
        <end position="2401"/>
    </location>
</feature>
<dbReference type="Gene3D" id="1.20.5.170">
    <property type="match status" value="1"/>
</dbReference>
<dbReference type="InterPro" id="IPR027417">
    <property type="entry name" value="P-loop_NTPase"/>
</dbReference>
<feature type="region of interest" description="Disordered" evidence="11">
    <location>
        <begin position="1566"/>
        <end position="1686"/>
    </location>
</feature>
<keyword evidence="15" id="KW-1185">Reference proteome</keyword>
<feature type="compositionally biased region" description="Low complexity" evidence="11">
    <location>
        <begin position="1862"/>
        <end position="1874"/>
    </location>
</feature>
<feature type="compositionally biased region" description="Basic residues" evidence="11">
    <location>
        <begin position="1842"/>
        <end position="1861"/>
    </location>
</feature>
<dbReference type="SUPFAM" id="SSF49879">
    <property type="entry name" value="SMAD/FHA domain"/>
    <property type="match status" value="1"/>
</dbReference>
<dbReference type="Pfam" id="PF12423">
    <property type="entry name" value="KIF1B"/>
    <property type="match status" value="1"/>
</dbReference>
<dbReference type="FunFam" id="2.30.30.190:FF:000014">
    <property type="entry name" value="Uncharacterized protein, isoform E"/>
    <property type="match status" value="1"/>
</dbReference>
<feature type="compositionally biased region" description="Basic and acidic residues" evidence="11">
    <location>
        <begin position="2045"/>
        <end position="2057"/>
    </location>
</feature>
<dbReference type="SMART" id="SM01052">
    <property type="entry name" value="CAP_GLY"/>
    <property type="match status" value="1"/>
</dbReference>
<feature type="compositionally biased region" description="Basic and acidic residues" evidence="11">
    <location>
        <begin position="2346"/>
        <end position="2358"/>
    </location>
</feature>
<dbReference type="GO" id="GO:0005524">
    <property type="term" value="F:ATP binding"/>
    <property type="evidence" value="ECO:0007669"/>
    <property type="project" value="UniProtKB-KW"/>
</dbReference>
<feature type="compositionally biased region" description="Basic and acidic residues" evidence="11">
    <location>
        <begin position="2131"/>
        <end position="2143"/>
    </location>
</feature>
<sequence length="2450" mass="271629">MGAPGPNEGGIIPRLCDALFERIARQQSPPALTYKVEVSYMEIYNERVHDLLDPETTRRSLRVREHAVLGPYVDGLSQLAVTSFQDIDNLMTEGNKSRTVAATNMNSESSRSHAVFSVVLTQTLCDAATGVSGEKVARLSLVDLAGSERAVKTGAVGDRLKEGSNINKSLTTLGLVISKLADQSSGKNNKDKFVPYRDSVLTWLLKDNLGGNSKTVMVATISPAADNYEETLSTLRYADRAKRIVNHAVVNEDPNARIIRELRQEVEALKEMLKHATGSPVGEDVHEQLAQSEHLMKEMSRTWEEKLVETGRIQSERQHALEKMGISVQASGIKVEKNKFYLVNLNADPSLNELLVYYLKERTLVGADSVADIQLSGLGIQPQHCLLVVEGGWLYMEPLGGARCFVNGTPVVSSVRLGHADRILWGNHHFFRVNCPKDITATSEPQTPAQPIDYNFARDEIMLNELSNDPIQTAISRLERQHEEDKQVALEKQRQEYERQFQQLRNILSPSTPYPPYSYDPLKLGKLTACTPTTAARVERWAAERDDTFKRSLGRLKADILRANALVQEANFLAEEMRRNTRFSVTLQIPPQNLSPNRKRGAFVSEPAIMVKRPTRGAQVWSMEKLENKLVDMRDMYDEWRRRQQRDDIIEDEQGEKALDPFYETQENHNLIGVANIFLEALFHDVTLDYHTPIISQQGEVAGRLQVEISRVSGQFPQDRICEAASDSSGDMRDDDEPVDPANQQVTIRVAIKQASGLPPSLSNFVFCQYTLWGGGEPVVVPPHVSADTPAPPASPPPQRHQLLTFRFDHRRDHTVPLTEEFVEHCAEGALSIEVWGHRSAGFSRTSGNWEVEQQQLAKARSLADRWAELTRKIELWVEIHELNDQGEYAPVEVAARGDVVTGGVYQVRQGQQRRVGVRVRPAANSGTLPIICQHIVSVELGSVTVRSRLQKPLDSYQEEDLAVLRERWSDALARRRQHLHAQLQKLVNMSPSMKSERDMEREQSLVEQWVSLTEERNAVLVPSPGSPIPGAPAAWNPPPGMEQHIPVLFLDLNADDLTTNSSGEEVTVAGLHSILPKEHGNKFYELQILHHHDKDVSAVASWDSSIHDSQYLNRITEANERVYLILKTTVRLSHPAPMDLILRKRLALNIYKRQSLTDRIRKKIVRVDQLTATGVTYEVVSNIPKASEELEERESLAQIAATGEDSSAADGETYIEKYTRGVSAVESILTLDRLRQSVAVKELEQARGQPITMRKTASVPNFSQIMRLDSSFESLSGLGGGRSGSVADLADETPRRAHRHSYAAPAHADADGATPTKPFGLARPTFLNLNLNLNSLRLQTPNKSSPASGKLGLRMTTLHEEPGRRNDDDSHSEPESAPSDELSTPRSNRTRPRASRGFLPTSKTLDSLHELACERAPNKNSPSISSSGYGSQAVSSSNLTNDDTLSIRSMSVDDTPDFDKTMDYSQLSRTKTSMAGLRNEITELRNDISELKNEIVESKNELEEASFEKAKTPVLTPGSRNRINPFLRECEEISKEKDDQLVDPLGALPVESTVLSSQLHKVESVQVNGETAHETSFGEAEVESVSSEQSSHEARSREASSMGESDSPGSDSVVNTSLPAGKVVRRRAGAAARNAARASYPAARPATAPAHAHEPAPPARALRDTPASSAERVADEESEVSRHAAPEWLVAGESVQLRLSSSTGVVAYVGPTHFAGGLWVGVELDAPTGKNDGSVGGTRYFQCRARHGIFVRPDKLVQDRRGRSARAFREHELRRASSKGTALAPTPRHTDTKGTALAPTPRHTDTCARVPTDTHTDTRARLPRARAAPRLQQGYGARTHTSTHRHVRTRTYRHTHRHSRAPSASTSCAAPPARVRRSHPHLDTPTHAHAYLPTHTQTLARAFREHELRRASSKGTALAPTPRHTDTCARVPTDTHTDTRARLPRARAAPRLQQGYGARTHTSTHRHVRTRTYRHTHRHSRAPSASTSCAAPPARVRRSHPHLDTPTRAHAYLPTHTQTLARAFREHELRRASSKGTALAPTPRHTDTCARVPTDTHTDTQTLARAFREHELRRASSKGTALAPTPRHTDTCARVPTDTHTDTQTLARAFREHELRRASSKGTALAPTPRHTDTCARVPTDTHTDTQTLARAFREHELRRASSKGTALAPTPRHTDTCARVPTDTHTDTQTLARAFREHELRRASSKGTALAPTPRHTDTCARVPTDTHTDTQTLARAFREHELRRASSKGTALAPTPRHTDTCARVPTDTHTDTQTLARAFREHELRRASSKGTALAPTPRHTDTCARVPTDTHTDTQTLARAFREHELRRASSKGTALAPTPRHTDTCARVPTDTHTDTQTLARAFREHELRRASSKGTALAPTPRHTDTCARVPTDTHTDTQTLARAFREHELRRASSKGEGLHNLHRSRSRGDSINTVGTKTRGK</sequence>
<reference evidence="14" key="1">
    <citation type="submission" date="2022-03" db="EMBL/GenBank/DDBJ databases">
        <authorList>
            <person name="Tunstrom K."/>
        </authorList>
    </citation>
    <scope>NUCLEOTIDE SEQUENCE</scope>
</reference>
<feature type="compositionally biased region" description="Low complexity" evidence="11">
    <location>
        <begin position="1422"/>
        <end position="1438"/>
    </location>
</feature>
<dbReference type="FunFam" id="3.40.850.10:FF:000167">
    <property type="entry name" value="Uncharacterized protein"/>
    <property type="match status" value="1"/>
</dbReference>
<evidence type="ECO:0000259" key="12">
    <source>
        <dbReference type="PROSITE" id="PS50067"/>
    </source>
</evidence>
<feature type="region of interest" description="Disordered" evidence="11">
    <location>
        <begin position="1277"/>
        <end position="1320"/>
    </location>
</feature>
<feature type="compositionally biased region" description="Polar residues" evidence="11">
    <location>
        <begin position="2438"/>
        <end position="2450"/>
    </location>
</feature>
<dbReference type="InterPro" id="IPR036961">
    <property type="entry name" value="Kinesin_motor_dom_sf"/>
</dbReference>
<dbReference type="InterPro" id="IPR022140">
    <property type="entry name" value="Kinesin-like_KIF1-typ"/>
</dbReference>
<keyword evidence="6 10" id="KW-0175">Coiled coil</keyword>
<feature type="coiled-coil region" evidence="10">
    <location>
        <begin position="1468"/>
        <end position="1509"/>
    </location>
</feature>
<dbReference type="InterPro" id="IPR036859">
    <property type="entry name" value="CAP-Gly_dom_sf"/>
</dbReference>
<keyword evidence="7" id="KW-0505">Motor protein</keyword>
<feature type="region of interest" description="Disordered" evidence="11">
    <location>
        <begin position="2418"/>
        <end position="2450"/>
    </location>
</feature>
<evidence type="ECO:0000256" key="2">
    <source>
        <dbReference type="ARBA" id="ARBA00022490"/>
    </source>
</evidence>
<dbReference type="InterPro" id="IPR001752">
    <property type="entry name" value="Kinesin_motor_dom"/>
</dbReference>
<feature type="compositionally biased region" description="Basic and acidic residues" evidence="11">
    <location>
        <begin position="1673"/>
        <end position="1686"/>
    </location>
</feature>
<dbReference type="Proteomes" id="UP001153954">
    <property type="component" value="Unassembled WGS sequence"/>
</dbReference>
<comment type="similarity">
    <text evidence="9">Belongs to the TRAFAC class myosin-kinesin ATPase superfamily. Kinesin family.</text>
</comment>
<dbReference type="SUPFAM" id="SSF52540">
    <property type="entry name" value="P-loop containing nucleoside triphosphate hydrolases"/>
    <property type="match status" value="1"/>
</dbReference>
<feature type="region of interest" description="Disordered" evidence="11">
    <location>
        <begin position="1959"/>
        <end position="2009"/>
    </location>
</feature>
<feature type="coiled-coil region" evidence="10">
    <location>
        <begin position="475"/>
        <end position="507"/>
    </location>
</feature>
<feature type="compositionally biased region" description="Basic and acidic residues" evidence="11">
    <location>
        <begin position="1360"/>
        <end position="1375"/>
    </location>
</feature>
<feature type="region of interest" description="Disordered" evidence="11">
    <location>
        <begin position="1360"/>
        <end position="1460"/>
    </location>
</feature>
<comment type="caution">
    <text evidence="9">Lacks conserved residue(s) required for the propagation of feature annotation.</text>
</comment>
<keyword evidence="5" id="KW-0067">ATP-binding</keyword>
<evidence type="ECO:0000256" key="5">
    <source>
        <dbReference type="ARBA" id="ARBA00022840"/>
    </source>
</evidence>
<feature type="region of interest" description="Disordered" evidence="11">
    <location>
        <begin position="1838"/>
        <end position="1878"/>
    </location>
</feature>
<dbReference type="InterPro" id="IPR032405">
    <property type="entry name" value="Kinesin_assoc"/>
</dbReference>
<feature type="compositionally biased region" description="Basic and acidic residues" evidence="11">
    <location>
        <begin position="2217"/>
        <end position="2229"/>
    </location>
</feature>
<feature type="region of interest" description="Disordered" evidence="11">
    <location>
        <begin position="1913"/>
        <end position="1939"/>
    </location>
</feature>
<accession>A0AAU9URL7</accession>
<evidence type="ECO:0000256" key="10">
    <source>
        <dbReference type="SAM" id="Coils"/>
    </source>
</evidence>
<dbReference type="GO" id="GO:0005874">
    <property type="term" value="C:microtubule"/>
    <property type="evidence" value="ECO:0007669"/>
    <property type="project" value="UniProtKB-KW"/>
</dbReference>
<gene>
    <name evidence="14" type="ORF">EEDITHA_LOCUS16850</name>
</gene>
<dbReference type="InterPro" id="IPR000938">
    <property type="entry name" value="CAP-Gly_domain"/>
</dbReference>
<feature type="compositionally biased region" description="Basic and acidic residues" evidence="11">
    <location>
        <begin position="2389"/>
        <end position="2401"/>
    </location>
</feature>
<name>A0AAU9URL7_EUPED</name>
<dbReference type="SMART" id="SM00240">
    <property type="entry name" value="FHA"/>
    <property type="match status" value="1"/>
</dbReference>
<dbReference type="Pfam" id="PF00498">
    <property type="entry name" value="FHA"/>
    <property type="match status" value="1"/>
</dbReference>
<feature type="compositionally biased region" description="Basic and acidic residues" evidence="11">
    <location>
        <begin position="2088"/>
        <end position="2100"/>
    </location>
</feature>
<feature type="compositionally biased region" description="Polar residues" evidence="11">
    <location>
        <begin position="1439"/>
        <end position="1450"/>
    </location>
</feature>
<dbReference type="PROSITE" id="PS50245">
    <property type="entry name" value="CAP_GLY_2"/>
    <property type="match status" value="1"/>
</dbReference>
<dbReference type="SMART" id="SM00129">
    <property type="entry name" value="KISc"/>
    <property type="match status" value="1"/>
</dbReference>
<organism evidence="14 15">
    <name type="scientific">Euphydryas editha</name>
    <name type="common">Edith's checkerspot</name>
    <dbReference type="NCBI Taxonomy" id="104508"/>
    <lineage>
        <taxon>Eukaryota</taxon>
        <taxon>Metazoa</taxon>
        <taxon>Ecdysozoa</taxon>
        <taxon>Arthropoda</taxon>
        <taxon>Hexapoda</taxon>
        <taxon>Insecta</taxon>
        <taxon>Pterygota</taxon>
        <taxon>Neoptera</taxon>
        <taxon>Endopterygota</taxon>
        <taxon>Lepidoptera</taxon>
        <taxon>Glossata</taxon>
        <taxon>Ditrysia</taxon>
        <taxon>Papilionoidea</taxon>
        <taxon>Nymphalidae</taxon>
        <taxon>Nymphalinae</taxon>
        <taxon>Euphydryas</taxon>
    </lineage>
</organism>
<feature type="compositionally biased region" description="Low complexity" evidence="11">
    <location>
        <begin position="1304"/>
        <end position="1317"/>
    </location>
</feature>
<proteinExistence type="inferred from homology"/>
<feature type="region of interest" description="Disordered" evidence="11">
    <location>
        <begin position="2331"/>
        <end position="2358"/>
    </location>
</feature>
<comment type="caution">
    <text evidence="14">The sequence shown here is derived from an EMBL/GenBank/DDBJ whole genome shotgun (WGS) entry which is preliminary data.</text>
</comment>
<feature type="region of interest" description="Disordered" evidence="11">
    <location>
        <begin position="2116"/>
        <end position="2143"/>
    </location>
</feature>
<dbReference type="PROSITE" id="PS00411">
    <property type="entry name" value="KINESIN_MOTOR_1"/>
    <property type="match status" value="1"/>
</dbReference>
<keyword evidence="4" id="KW-0547">Nucleotide-binding</keyword>
<feature type="region of interest" description="Disordered" evidence="11">
    <location>
        <begin position="2034"/>
        <end position="2057"/>
    </location>
</feature>
<dbReference type="Pfam" id="PF00225">
    <property type="entry name" value="Kinesin"/>
    <property type="match status" value="1"/>
</dbReference>
<feature type="compositionally biased region" description="Basic and acidic residues" evidence="11">
    <location>
        <begin position="1803"/>
        <end position="1818"/>
    </location>
</feature>
<evidence type="ECO:0000256" key="11">
    <source>
        <dbReference type="SAM" id="MobiDB-lite"/>
    </source>
</evidence>
<feature type="compositionally biased region" description="Basic and acidic residues" evidence="11">
    <location>
        <begin position="2174"/>
        <end position="2186"/>
    </location>
</feature>
<evidence type="ECO:0000259" key="13">
    <source>
        <dbReference type="PROSITE" id="PS50245"/>
    </source>
</evidence>
<dbReference type="PANTHER" id="PTHR47117">
    <property type="entry name" value="STAR-RELATED LIPID TRANSFER PROTEIN 9"/>
    <property type="match status" value="1"/>
</dbReference>
<feature type="domain" description="CAP-Gly" evidence="13">
    <location>
        <begin position="1711"/>
        <end position="1753"/>
    </location>
</feature>
<feature type="region of interest" description="Disordered" evidence="11">
    <location>
        <begin position="2159"/>
        <end position="2186"/>
    </location>
</feature>
<dbReference type="GO" id="GO:0007018">
    <property type="term" value="P:microtubule-based movement"/>
    <property type="evidence" value="ECO:0007669"/>
    <property type="project" value="InterPro"/>
</dbReference>
<feature type="compositionally biased region" description="Basic residues" evidence="11">
    <location>
        <begin position="1963"/>
        <end position="1982"/>
    </location>
</feature>
<evidence type="ECO:0000256" key="6">
    <source>
        <dbReference type="ARBA" id="ARBA00023054"/>
    </source>
</evidence>
<dbReference type="PROSITE" id="PS50067">
    <property type="entry name" value="KINESIN_MOTOR_2"/>
    <property type="match status" value="1"/>
</dbReference>
<evidence type="ECO:0000256" key="1">
    <source>
        <dbReference type="ARBA" id="ARBA00004245"/>
    </source>
</evidence>
<keyword evidence="2" id="KW-0963">Cytoplasm</keyword>
<feature type="region of interest" description="Disordered" evidence="11">
    <location>
        <begin position="2074"/>
        <end position="2100"/>
    </location>
</feature>
<keyword evidence="8" id="KW-0206">Cytoskeleton</keyword>
<feature type="region of interest" description="Disordered" evidence="11">
    <location>
        <begin position="2245"/>
        <end position="2272"/>
    </location>
</feature>
<comment type="subcellular location">
    <subcellularLocation>
        <location evidence="1">Cytoplasm</location>
        <location evidence="1">Cytoskeleton</location>
    </subcellularLocation>
</comment>
<dbReference type="InterPro" id="IPR022164">
    <property type="entry name" value="Kinesin-like"/>
</dbReference>
<feature type="compositionally biased region" description="Basic and acidic residues" evidence="11">
    <location>
        <begin position="1407"/>
        <end position="1418"/>
    </location>
</feature>
<feature type="compositionally biased region" description="Basic and acidic residues" evidence="11">
    <location>
        <begin position="2303"/>
        <end position="2315"/>
    </location>
</feature>
<dbReference type="Gene3D" id="2.60.200.20">
    <property type="match status" value="1"/>
</dbReference>
<protein>
    <recommendedName>
        <fullName evidence="16">Kinesin-like protein KIF13A</fullName>
    </recommendedName>
</protein>
<dbReference type="Gene3D" id="3.40.850.10">
    <property type="entry name" value="Kinesin motor domain"/>
    <property type="match status" value="1"/>
</dbReference>
<dbReference type="EMBL" id="CAKOGL010000025">
    <property type="protein sequence ID" value="CAH2102181.1"/>
    <property type="molecule type" value="Genomic_DNA"/>
</dbReference>
<feature type="compositionally biased region" description="Low complexity" evidence="11">
    <location>
        <begin position="1630"/>
        <end position="1651"/>
    </location>
</feature>
<feature type="domain" description="Kinesin motor" evidence="12">
    <location>
        <begin position="1"/>
        <end position="244"/>
    </location>
</feature>
<feature type="compositionally biased region" description="Basic and acidic residues" evidence="11">
    <location>
        <begin position="1924"/>
        <end position="1939"/>
    </location>
</feature>
<dbReference type="Pfam" id="PF12473">
    <property type="entry name" value="DUF3694"/>
    <property type="match status" value="1"/>
</dbReference>
<feature type="region of interest" description="Disordered" evidence="11">
    <location>
        <begin position="2202"/>
        <end position="2229"/>
    </location>
</feature>
<dbReference type="GO" id="GO:0003777">
    <property type="term" value="F:microtubule motor activity"/>
    <property type="evidence" value="ECO:0007669"/>
    <property type="project" value="InterPro"/>
</dbReference>
<evidence type="ECO:0000256" key="7">
    <source>
        <dbReference type="ARBA" id="ARBA00023175"/>
    </source>
</evidence>
<evidence type="ECO:0000256" key="3">
    <source>
        <dbReference type="ARBA" id="ARBA00022701"/>
    </source>
</evidence>
<feature type="compositionally biased region" description="Low complexity" evidence="11">
    <location>
        <begin position="1983"/>
        <end position="1995"/>
    </location>
</feature>
<dbReference type="Gene3D" id="2.30.30.190">
    <property type="entry name" value="CAP Gly-rich-like domain"/>
    <property type="match status" value="1"/>
</dbReference>
<feature type="region of interest" description="Disordered" evidence="11">
    <location>
        <begin position="1772"/>
        <end position="1818"/>
    </location>
</feature>
<dbReference type="GO" id="GO:0008017">
    <property type="term" value="F:microtubule binding"/>
    <property type="evidence" value="ECO:0007669"/>
    <property type="project" value="InterPro"/>
</dbReference>
<dbReference type="InterPro" id="IPR000253">
    <property type="entry name" value="FHA_dom"/>
</dbReference>
<dbReference type="CDD" id="cd22706">
    <property type="entry name" value="FHA_KIF13"/>
    <property type="match status" value="1"/>
</dbReference>
<feature type="compositionally biased region" description="Basic and acidic residues" evidence="11">
    <location>
        <begin position="2260"/>
        <end position="2272"/>
    </location>
</feature>
<keyword evidence="3" id="KW-0493">Microtubule</keyword>
<evidence type="ECO:0000313" key="14">
    <source>
        <dbReference type="EMBL" id="CAH2102181.1"/>
    </source>
</evidence>
<dbReference type="PROSITE" id="PS00845">
    <property type="entry name" value="CAP_GLY_1"/>
    <property type="match status" value="1"/>
</dbReference>
<evidence type="ECO:0000256" key="9">
    <source>
        <dbReference type="PROSITE-ProRule" id="PRU00283"/>
    </source>
</evidence>
<evidence type="ECO:0008006" key="16">
    <source>
        <dbReference type="Google" id="ProtNLM"/>
    </source>
</evidence>
<dbReference type="Pfam" id="PF01302">
    <property type="entry name" value="CAP_GLY"/>
    <property type="match status" value="1"/>
</dbReference>
<dbReference type="Gene3D" id="6.10.250.2520">
    <property type="match status" value="1"/>
</dbReference>
<dbReference type="SUPFAM" id="SSF74924">
    <property type="entry name" value="Cap-Gly domain"/>
    <property type="match status" value="1"/>
</dbReference>
<dbReference type="PRINTS" id="PR00380">
    <property type="entry name" value="KINESINHEAVY"/>
</dbReference>
<dbReference type="Pfam" id="PF16183">
    <property type="entry name" value="Kinesin_assoc"/>
    <property type="match status" value="1"/>
</dbReference>
<dbReference type="InterPro" id="IPR008984">
    <property type="entry name" value="SMAD_FHA_dom_sf"/>
</dbReference>
<evidence type="ECO:0000313" key="15">
    <source>
        <dbReference type="Proteomes" id="UP001153954"/>
    </source>
</evidence>
<feature type="region of interest" description="Disordered" evidence="11">
    <location>
        <begin position="2288"/>
        <end position="2315"/>
    </location>
</feature>
<evidence type="ECO:0000256" key="4">
    <source>
        <dbReference type="ARBA" id="ARBA00022741"/>
    </source>
</evidence>
<feature type="compositionally biased region" description="Polar residues" evidence="11">
    <location>
        <begin position="1603"/>
        <end position="1619"/>
    </location>
</feature>
<evidence type="ECO:0000256" key="8">
    <source>
        <dbReference type="ARBA" id="ARBA00023212"/>
    </source>
</evidence>